<dbReference type="PROSITE" id="PS51318">
    <property type="entry name" value="TAT"/>
    <property type="match status" value="1"/>
</dbReference>
<dbReference type="EMBL" id="JBHMAF010000002">
    <property type="protein sequence ID" value="MFB9756971.1"/>
    <property type="molecule type" value="Genomic_DNA"/>
</dbReference>
<gene>
    <name evidence="7" type="ORF">ACFFMS_00155</name>
</gene>
<keyword evidence="8" id="KW-1185">Reference proteome</keyword>
<evidence type="ECO:0000256" key="4">
    <source>
        <dbReference type="ARBA" id="ARBA00023014"/>
    </source>
</evidence>
<dbReference type="InterPro" id="IPR014349">
    <property type="entry name" value="Rieske_Fe-S_prot"/>
</dbReference>
<feature type="domain" description="Rieske" evidence="6">
    <location>
        <begin position="71"/>
        <end position="168"/>
    </location>
</feature>
<dbReference type="InterPro" id="IPR006311">
    <property type="entry name" value="TAT_signal"/>
</dbReference>
<organism evidence="7 8">
    <name type="scientific">Ectobacillus funiculus</name>
    <dbReference type="NCBI Taxonomy" id="137993"/>
    <lineage>
        <taxon>Bacteria</taxon>
        <taxon>Bacillati</taxon>
        <taxon>Bacillota</taxon>
        <taxon>Bacilli</taxon>
        <taxon>Bacillales</taxon>
        <taxon>Bacillaceae</taxon>
        <taxon>Ectobacillus</taxon>
    </lineage>
</organism>
<evidence type="ECO:0000256" key="5">
    <source>
        <dbReference type="ARBA" id="ARBA00023157"/>
    </source>
</evidence>
<dbReference type="InterPro" id="IPR036922">
    <property type="entry name" value="Rieske_2Fe-2S_sf"/>
</dbReference>
<dbReference type="RefSeq" id="WP_379947201.1">
    <property type="nucleotide sequence ID" value="NZ_JBHMAF010000002.1"/>
</dbReference>
<dbReference type="SUPFAM" id="SSF50022">
    <property type="entry name" value="ISP domain"/>
    <property type="match status" value="1"/>
</dbReference>
<accession>A0ABV5W9A8</accession>
<comment type="caution">
    <text evidence="7">The sequence shown here is derived from an EMBL/GenBank/DDBJ whole genome shotgun (WGS) entry which is preliminary data.</text>
</comment>
<dbReference type="Gene3D" id="2.102.10.10">
    <property type="entry name" value="Rieske [2Fe-2S] iron-sulphur domain"/>
    <property type="match status" value="1"/>
</dbReference>
<dbReference type="PANTHER" id="PTHR10134">
    <property type="entry name" value="CYTOCHROME B-C1 COMPLEX SUBUNIT RIESKE, MITOCHONDRIAL"/>
    <property type="match status" value="1"/>
</dbReference>
<keyword evidence="4" id="KW-0411">Iron-sulfur</keyword>
<dbReference type="Proteomes" id="UP001589609">
    <property type="component" value="Unassembled WGS sequence"/>
</dbReference>
<protein>
    <submittedName>
        <fullName evidence="7">Ubiquinol-cytochrome c reductase iron-sulfur subunit</fullName>
    </submittedName>
</protein>
<dbReference type="PROSITE" id="PS51296">
    <property type="entry name" value="RIESKE"/>
    <property type="match status" value="1"/>
</dbReference>
<evidence type="ECO:0000313" key="7">
    <source>
        <dbReference type="EMBL" id="MFB9756971.1"/>
    </source>
</evidence>
<dbReference type="InterPro" id="IPR017941">
    <property type="entry name" value="Rieske_2Fe-2S"/>
</dbReference>
<keyword evidence="1" id="KW-0001">2Fe-2S</keyword>
<evidence type="ECO:0000313" key="8">
    <source>
        <dbReference type="Proteomes" id="UP001589609"/>
    </source>
</evidence>
<keyword evidence="2" id="KW-0479">Metal-binding</keyword>
<evidence type="ECO:0000256" key="2">
    <source>
        <dbReference type="ARBA" id="ARBA00022723"/>
    </source>
</evidence>
<keyword evidence="5" id="KW-1015">Disulfide bond</keyword>
<proteinExistence type="predicted"/>
<evidence type="ECO:0000256" key="1">
    <source>
        <dbReference type="ARBA" id="ARBA00022714"/>
    </source>
</evidence>
<name>A0ABV5W9A8_9BACI</name>
<sequence>MSEQGKQKRHREETEHDMMNLIENLKRGDDVKYNRRAFIKSMTGATVALGLATIPFQIVSANKKADKDARVKIAELASLPKGSSVNFSYPTEGDTAILVHTVEGELVAYNNKCTHLQCPVFYEKERDILVCPCHRGFFNIKTGHPMEGPPQRELPLIELEVAGGAVYAVGRKYRHE</sequence>
<reference evidence="7 8" key="1">
    <citation type="submission" date="2024-09" db="EMBL/GenBank/DDBJ databases">
        <authorList>
            <person name="Sun Q."/>
            <person name="Mori K."/>
        </authorList>
    </citation>
    <scope>NUCLEOTIDE SEQUENCE [LARGE SCALE GENOMIC DNA]</scope>
    <source>
        <strain evidence="7 8">JCM 11201</strain>
    </source>
</reference>
<evidence type="ECO:0000256" key="3">
    <source>
        <dbReference type="ARBA" id="ARBA00023004"/>
    </source>
</evidence>
<evidence type="ECO:0000259" key="6">
    <source>
        <dbReference type="PROSITE" id="PS51296"/>
    </source>
</evidence>
<dbReference type="Pfam" id="PF00355">
    <property type="entry name" value="Rieske"/>
    <property type="match status" value="1"/>
</dbReference>
<keyword evidence="3" id="KW-0408">Iron</keyword>